<dbReference type="Gene3D" id="1.20.140.10">
    <property type="entry name" value="Butyryl-CoA Dehydrogenase, subunit A, domain 3"/>
    <property type="match status" value="1"/>
</dbReference>
<proteinExistence type="inferred from homology"/>
<evidence type="ECO:0000256" key="4">
    <source>
        <dbReference type="ARBA" id="ARBA00022827"/>
    </source>
</evidence>
<organism evidence="10 11">
    <name type="scientific">Kiloniella antarctica</name>
    <dbReference type="NCBI Taxonomy" id="1550907"/>
    <lineage>
        <taxon>Bacteria</taxon>
        <taxon>Pseudomonadati</taxon>
        <taxon>Pseudomonadota</taxon>
        <taxon>Alphaproteobacteria</taxon>
        <taxon>Rhodospirillales</taxon>
        <taxon>Kiloniellaceae</taxon>
        <taxon>Kiloniella</taxon>
    </lineage>
</organism>
<dbReference type="Gene3D" id="1.10.540.10">
    <property type="entry name" value="Acyl-CoA dehydrogenase/oxidase, N-terminal domain"/>
    <property type="match status" value="1"/>
</dbReference>
<name>A0ABW5BL43_9PROT</name>
<dbReference type="InterPro" id="IPR006091">
    <property type="entry name" value="Acyl-CoA_Oxase/DH_mid-dom"/>
</dbReference>
<feature type="domain" description="Acyl-CoA dehydrogenase/oxidase N-terminal" evidence="9">
    <location>
        <begin position="6"/>
        <end position="117"/>
    </location>
</feature>
<dbReference type="Pfam" id="PF02771">
    <property type="entry name" value="Acyl-CoA_dh_N"/>
    <property type="match status" value="1"/>
</dbReference>
<protein>
    <submittedName>
        <fullName evidence="10">Acyl-CoA dehydrogenase family protein</fullName>
    </submittedName>
</protein>
<dbReference type="EMBL" id="JBHUII010000004">
    <property type="protein sequence ID" value="MFD2205851.1"/>
    <property type="molecule type" value="Genomic_DNA"/>
</dbReference>
<evidence type="ECO:0000313" key="10">
    <source>
        <dbReference type="EMBL" id="MFD2205851.1"/>
    </source>
</evidence>
<dbReference type="SUPFAM" id="SSF56645">
    <property type="entry name" value="Acyl-CoA dehydrogenase NM domain-like"/>
    <property type="match status" value="1"/>
</dbReference>
<evidence type="ECO:0000259" key="7">
    <source>
        <dbReference type="Pfam" id="PF00441"/>
    </source>
</evidence>
<evidence type="ECO:0000313" key="11">
    <source>
        <dbReference type="Proteomes" id="UP001597294"/>
    </source>
</evidence>
<sequence>MNFTFSEEQNLFRDSIRRYLEETYPFENRAKTLQHPNGYSEELWQSLAELGWLALPFAEEYDGLGGSAIDSMIVMEEIGRALLVSPILSTVLLSGQLIANAGTESQKYDLIPQIGAGKLKLALAFAEPDAGYDLAQVATSATKEGNGYRLNGAKCVVFNAQSADIIIVVARTSGHANAQEGLSLFLLDPTMDGLNLKNYRTHDGGCASDIILDDLFLPDKALLGDIGMAYPHLQRVVDQAAVALCAEASGAMWAICEQSGAYFKTREQFGQNLGSFQALQHRLVDVYMKCQLSQSLVYDAVCALDDQDLPKGQNDFLKNADGVTKTCANKTLAQKVSQKVSAAKYHVGMDARSVGQEGIQFHGGMGMMTELPIGHYYKRITMINATFGDPRYHLKRYRDLMYQPINSAA</sequence>
<evidence type="ECO:0000256" key="3">
    <source>
        <dbReference type="ARBA" id="ARBA00022630"/>
    </source>
</evidence>
<evidence type="ECO:0000256" key="1">
    <source>
        <dbReference type="ARBA" id="ARBA00001974"/>
    </source>
</evidence>
<comment type="similarity">
    <text evidence="2 6">Belongs to the acyl-CoA dehydrogenase family.</text>
</comment>
<keyword evidence="3 6" id="KW-0285">Flavoprotein</keyword>
<dbReference type="InterPro" id="IPR037069">
    <property type="entry name" value="AcylCoA_DH/ox_N_sf"/>
</dbReference>
<dbReference type="PANTHER" id="PTHR43884:SF20">
    <property type="entry name" value="ACYL-COA DEHYDROGENASE FADE28"/>
    <property type="match status" value="1"/>
</dbReference>
<dbReference type="Proteomes" id="UP001597294">
    <property type="component" value="Unassembled WGS sequence"/>
</dbReference>
<evidence type="ECO:0000256" key="2">
    <source>
        <dbReference type="ARBA" id="ARBA00009347"/>
    </source>
</evidence>
<dbReference type="PANTHER" id="PTHR43884">
    <property type="entry name" value="ACYL-COA DEHYDROGENASE"/>
    <property type="match status" value="1"/>
</dbReference>
<comment type="cofactor">
    <cofactor evidence="1 6">
        <name>FAD</name>
        <dbReference type="ChEBI" id="CHEBI:57692"/>
    </cofactor>
</comment>
<dbReference type="RefSeq" id="WP_380250861.1">
    <property type="nucleotide sequence ID" value="NZ_JBHUII010000004.1"/>
</dbReference>
<dbReference type="Pfam" id="PF00441">
    <property type="entry name" value="Acyl-CoA_dh_1"/>
    <property type="match status" value="1"/>
</dbReference>
<keyword evidence="4 6" id="KW-0274">FAD</keyword>
<feature type="domain" description="Acyl-CoA dehydrogenase/oxidase C-terminal" evidence="7">
    <location>
        <begin position="237"/>
        <end position="386"/>
    </location>
</feature>
<dbReference type="InterPro" id="IPR009100">
    <property type="entry name" value="AcylCoA_DH/oxidase_NM_dom_sf"/>
</dbReference>
<feature type="domain" description="Acyl-CoA oxidase/dehydrogenase middle" evidence="8">
    <location>
        <begin position="122"/>
        <end position="204"/>
    </location>
</feature>
<evidence type="ECO:0000259" key="8">
    <source>
        <dbReference type="Pfam" id="PF02770"/>
    </source>
</evidence>
<dbReference type="InterPro" id="IPR009075">
    <property type="entry name" value="AcylCo_DH/oxidase_C"/>
</dbReference>
<dbReference type="InterPro" id="IPR036250">
    <property type="entry name" value="AcylCo_DH-like_C"/>
</dbReference>
<reference evidence="11" key="1">
    <citation type="journal article" date="2019" name="Int. J. Syst. Evol. Microbiol.">
        <title>The Global Catalogue of Microorganisms (GCM) 10K type strain sequencing project: providing services to taxonomists for standard genome sequencing and annotation.</title>
        <authorList>
            <consortium name="The Broad Institute Genomics Platform"/>
            <consortium name="The Broad Institute Genome Sequencing Center for Infectious Disease"/>
            <person name="Wu L."/>
            <person name="Ma J."/>
        </authorList>
    </citation>
    <scope>NUCLEOTIDE SEQUENCE [LARGE SCALE GENOMIC DNA]</scope>
    <source>
        <strain evidence="11">CGMCC 4.7192</strain>
    </source>
</reference>
<keyword evidence="5 6" id="KW-0560">Oxidoreductase</keyword>
<evidence type="ECO:0000259" key="9">
    <source>
        <dbReference type="Pfam" id="PF02771"/>
    </source>
</evidence>
<evidence type="ECO:0000256" key="6">
    <source>
        <dbReference type="RuleBase" id="RU362125"/>
    </source>
</evidence>
<comment type="caution">
    <text evidence="10">The sequence shown here is derived from an EMBL/GenBank/DDBJ whole genome shotgun (WGS) entry which is preliminary data.</text>
</comment>
<keyword evidence="11" id="KW-1185">Reference proteome</keyword>
<dbReference type="Pfam" id="PF02770">
    <property type="entry name" value="Acyl-CoA_dh_M"/>
    <property type="match status" value="1"/>
</dbReference>
<dbReference type="CDD" id="cd00567">
    <property type="entry name" value="ACAD"/>
    <property type="match status" value="1"/>
</dbReference>
<evidence type="ECO:0000256" key="5">
    <source>
        <dbReference type="ARBA" id="ARBA00023002"/>
    </source>
</evidence>
<accession>A0ABW5BL43</accession>
<dbReference type="Gene3D" id="2.40.110.10">
    <property type="entry name" value="Butyryl-CoA Dehydrogenase, subunit A, domain 2"/>
    <property type="match status" value="1"/>
</dbReference>
<dbReference type="InterPro" id="IPR013786">
    <property type="entry name" value="AcylCoA_DH/ox_N"/>
</dbReference>
<dbReference type="InterPro" id="IPR046373">
    <property type="entry name" value="Acyl-CoA_Oxase/DH_mid-dom_sf"/>
</dbReference>
<gene>
    <name evidence="10" type="ORF">ACFSKO_09525</name>
</gene>
<dbReference type="SUPFAM" id="SSF47203">
    <property type="entry name" value="Acyl-CoA dehydrogenase C-terminal domain-like"/>
    <property type="match status" value="1"/>
</dbReference>